<keyword evidence="1" id="KW-0472">Membrane</keyword>
<evidence type="ECO:0000313" key="4">
    <source>
        <dbReference type="Proteomes" id="UP001221302"/>
    </source>
</evidence>
<dbReference type="Proteomes" id="UP001221302">
    <property type="component" value="Unassembled WGS sequence"/>
</dbReference>
<evidence type="ECO:0000256" key="1">
    <source>
        <dbReference type="SAM" id="Phobius"/>
    </source>
</evidence>
<name>A0AAE3NX89_9BACT</name>
<organism evidence="3 4">
    <name type="scientific">Stygiobacter electus</name>
    <dbReference type="NCBI Taxonomy" id="3032292"/>
    <lineage>
        <taxon>Bacteria</taxon>
        <taxon>Pseudomonadati</taxon>
        <taxon>Ignavibacteriota</taxon>
        <taxon>Ignavibacteria</taxon>
        <taxon>Ignavibacteriales</taxon>
        <taxon>Melioribacteraceae</taxon>
        <taxon>Stygiobacter</taxon>
    </lineage>
</organism>
<feature type="domain" description="TonB-dependent receptor plug" evidence="2">
    <location>
        <begin position="101"/>
        <end position="179"/>
    </location>
</feature>
<comment type="caution">
    <text evidence="3">The sequence shown here is derived from an EMBL/GenBank/DDBJ whole genome shotgun (WGS) entry which is preliminary data.</text>
</comment>
<protein>
    <submittedName>
        <fullName evidence="3">TonB-dependent receptor plug domain-containing protein</fullName>
    </submittedName>
</protein>
<keyword evidence="4" id="KW-1185">Reference proteome</keyword>
<dbReference type="SUPFAM" id="SSF56935">
    <property type="entry name" value="Porins"/>
    <property type="match status" value="1"/>
</dbReference>
<accession>A0AAE3NX89</accession>
<dbReference type="RefSeq" id="WP_321536412.1">
    <property type="nucleotide sequence ID" value="NZ_JARGDL010000016.1"/>
</dbReference>
<dbReference type="EMBL" id="JARGDL010000016">
    <property type="protein sequence ID" value="MDF1612641.1"/>
    <property type="molecule type" value="Genomic_DNA"/>
</dbReference>
<dbReference type="Pfam" id="PF07715">
    <property type="entry name" value="Plug"/>
    <property type="match status" value="1"/>
</dbReference>
<dbReference type="AlphaFoldDB" id="A0AAE3NX89"/>
<keyword evidence="1" id="KW-1133">Transmembrane helix</keyword>
<gene>
    <name evidence="3" type="ORF">P0M35_10805</name>
</gene>
<proteinExistence type="predicted"/>
<sequence>MLLLSKKESSNSFAYFFCSTKVLIFILLVIINTSILSQDKNNVSSKKDSTLLKDVQKIDTLVNKREKQLSVKDISILSDDFLEYKIEKNKIENVDYLIFSDVFNNHSFIYDKNLSSFGTPNQLTLYGQHSNKISFLQDGIEINNRFNSNFDINNLLSENVSQIEIIPISRSFLFGTTNISSINFCTFEPKTNKPFSRLKFFQGSDEEGFIDGMINLFPYKNLITFFEISNQSYDGRYSNSSFSNWKGVFRVKYIYSEKLNFTFSYFHLNNSIQLNGGIDADSIRQITDEQNFDNIAFNNVLAPIRFYNKYLTTENDKIILQTLAKLSDNNLTKISFFYQNEKNFFRQNVIGNLQTNVFPIKRENYSLSKGFNLISNFSFGDLDLFIYSNFERNQLNSQVFNKQNLLSFFNVSTGVTYKIFNFAKQSIFAKFLTQAQSTYLGVGTDFNITITTPIKLYFGFASYKNPMNFIERRFALNKNWSDESNIKTFESKIFYTSANMILNIGYFYLMNDNFLLPALIFNNYKNDDIYFVKSINSKNSGLSSYIKFNYRKLTFENSSSFYFNNEERVYRGLPEFENKASLFYSDILFKNNLNLITGFNFYIIGNRFEQRFDFEKGISSSYFIFLNDNSIKQISDKKFSSSFKLDFFLIGTIQESAKVYVTWENLLDSKFYFVPYYPAYPRNLRIGVSWNFID</sequence>
<evidence type="ECO:0000259" key="2">
    <source>
        <dbReference type="Pfam" id="PF07715"/>
    </source>
</evidence>
<keyword evidence="1" id="KW-0812">Transmembrane</keyword>
<dbReference type="Gene3D" id="2.170.130.10">
    <property type="entry name" value="TonB-dependent receptor, plug domain"/>
    <property type="match status" value="1"/>
</dbReference>
<keyword evidence="3" id="KW-0675">Receptor</keyword>
<evidence type="ECO:0000313" key="3">
    <source>
        <dbReference type="EMBL" id="MDF1612641.1"/>
    </source>
</evidence>
<feature type="transmembrane region" description="Helical" evidence="1">
    <location>
        <begin position="12"/>
        <end position="31"/>
    </location>
</feature>
<dbReference type="InterPro" id="IPR012910">
    <property type="entry name" value="Plug_dom"/>
</dbReference>
<reference evidence="3" key="1">
    <citation type="submission" date="2023-03" db="EMBL/GenBank/DDBJ databases">
        <title>Stygiobacter electus gen. nov., sp. nov., facultatively anaerobic thermotolerant bacterium of the class Ignavibacteria from a well of Yessentuki mineral water deposit.</title>
        <authorList>
            <person name="Podosokorskaya O.A."/>
            <person name="Elcheninov A.G."/>
            <person name="Petrova N.F."/>
            <person name="Zavarzina D.G."/>
            <person name="Kublanov I.V."/>
            <person name="Merkel A.Y."/>
        </authorList>
    </citation>
    <scope>NUCLEOTIDE SEQUENCE</scope>
    <source>
        <strain evidence="3">09-Me</strain>
    </source>
</reference>
<dbReference type="InterPro" id="IPR037066">
    <property type="entry name" value="Plug_dom_sf"/>
</dbReference>